<dbReference type="RefSeq" id="WP_273574670.1">
    <property type="nucleotide sequence ID" value="NZ_JAQRFN010000004.1"/>
</dbReference>
<keyword evidence="1" id="KW-0812">Transmembrane</keyword>
<keyword evidence="1" id="KW-1133">Transmembrane helix</keyword>
<proteinExistence type="predicted"/>
<keyword evidence="3" id="KW-1185">Reference proteome</keyword>
<evidence type="ECO:0000256" key="1">
    <source>
        <dbReference type="SAM" id="Phobius"/>
    </source>
</evidence>
<feature type="transmembrane region" description="Helical" evidence="1">
    <location>
        <begin position="36"/>
        <end position="55"/>
    </location>
</feature>
<keyword evidence="1" id="KW-0472">Membrane</keyword>
<evidence type="ECO:0000313" key="3">
    <source>
        <dbReference type="Proteomes" id="UP001220225"/>
    </source>
</evidence>
<dbReference type="Proteomes" id="UP001220225">
    <property type="component" value="Unassembled WGS sequence"/>
</dbReference>
<evidence type="ECO:0000313" key="2">
    <source>
        <dbReference type="EMBL" id="MDC9596181.1"/>
    </source>
</evidence>
<organism evidence="2 3">
    <name type="scientific">Xenorhabdus anantnagensis</name>
    <dbReference type="NCBI Taxonomy" id="3025875"/>
    <lineage>
        <taxon>Bacteria</taxon>
        <taxon>Pseudomonadati</taxon>
        <taxon>Pseudomonadota</taxon>
        <taxon>Gammaproteobacteria</taxon>
        <taxon>Enterobacterales</taxon>
        <taxon>Morganellaceae</taxon>
        <taxon>Xenorhabdus</taxon>
    </lineage>
</organism>
<name>A0ABT5LR02_9GAMM</name>
<comment type="caution">
    <text evidence="2">The sequence shown here is derived from an EMBL/GenBank/DDBJ whole genome shotgun (WGS) entry which is preliminary data.</text>
</comment>
<evidence type="ECO:0008006" key="4">
    <source>
        <dbReference type="Google" id="ProtNLM"/>
    </source>
</evidence>
<sequence>MDNDPDTLVLFGLLCIAWLIWFIPSYRIAKKAGYDWRMAICLTFPGLNIVTYWAFAFTKWPIERLASNSQQSDKNKQ</sequence>
<accession>A0ABT5LR02</accession>
<gene>
    <name evidence="2" type="ORF">PSI14_04675</name>
</gene>
<dbReference type="EMBL" id="JAQRFN010000004">
    <property type="protein sequence ID" value="MDC9596181.1"/>
    <property type="molecule type" value="Genomic_DNA"/>
</dbReference>
<feature type="transmembrane region" description="Helical" evidence="1">
    <location>
        <begin position="6"/>
        <end position="24"/>
    </location>
</feature>
<protein>
    <recommendedName>
        <fullName evidence="4">Cardiolipin synthase N-terminal domain-containing protein</fullName>
    </recommendedName>
</protein>
<reference evidence="2 3" key="1">
    <citation type="submission" date="2023-02" db="EMBL/GenBank/DDBJ databases">
        <title>Entomopathogenic bacteria.</title>
        <authorList>
            <person name="Machado R.A."/>
        </authorList>
    </citation>
    <scope>NUCLEOTIDE SEQUENCE [LARGE SCALE GENOMIC DNA]</scope>
    <source>
        <strain evidence="2 3">XENO-2</strain>
    </source>
</reference>